<dbReference type="Pfam" id="PF02501">
    <property type="entry name" value="T2SSI"/>
    <property type="match status" value="1"/>
</dbReference>
<dbReference type="SUPFAM" id="SSF54523">
    <property type="entry name" value="Pili subunits"/>
    <property type="match status" value="1"/>
</dbReference>
<gene>
    <name evidence="11" type="ORF">AAV94_00765</name>
</gene>
<name>A0A0U1Q3J2_9BURK</name>
<evidence type="ECO:0000256" key="1">
    <source>
        <dbReference type="ARBA" id="ARBA00004377"/>
    </source>
</evidence>
<dbReference type="NCBIfam" id="TIGR02532">
    <property type="entry name" value="IV_pilin_GFxxxE"/>
    <property type="match status" value="1"/>
</dbReference>
<dbReference type="STRING" id="1610491.AAV94_00765"/>
<dbReference type="OrthoDB" id="5296572at2"/>
<organism evidence="11 12">
    <name type="scientific">Lampropedia cohaerens</name>
    <dbReference type="NCBI Taxonomy" id="1610491"/>
    <lineage>
        <taxon>Bacteria</taxon>
        <taxon>Pseudomonadati</taxon>
        <taxon>Pseudomonadota</taxon>
        <taxon>Betaproteobacteria</taxon>
        <taxon>Burkholderiales</taxon>
        <taxon>Comamonadaceae</taxon>
        <taxon>Lampropedia</taxon>
    </lineage>
</organism>
<feature type="domain" description="Type II secretion system protein GspI C-terminal" evidence="10">
    <location>
        <begin position="46"/>
        <end position="118"/>
    </location>
</feature>
<keyword evidence="3" id="KW-1003">Cell membrane</keyword>
<dbReference type="AlphaFoldDB" id="A0A0U1Q3J2"/>
<dbReference type="NCBIfam" id="TIGR01707">
    <property type="entry name" value="gspI"/>
    <property type="match status" value="1"/>
</dbReference>
<evidence type="ECO:0000259" key="10">
    <source>
        <dbReference type="Pfam" id="PF02501"/>
    </source>
</evidence>
<evidence type="ECO:0000256" key="5">
    <source>
        <dbReference type="ARBA" id="ARBA00022519"/>
    </source>
</evidence>
<proteinExistence type="inferred from homology"/>
<evidence type="ECO:0000256" key="7">
    <source>
        <dbReference type="ARBA" id="ARBA00022989"/>
    </source>
</evidence>
<keyword evidence="8" id="KW-0472">Membrane</keyword>
<dbReference type="InterPro" id="IPR010052">
    <property type="entry name" value="T2SS_protein-GspI"/>
</dbReference>
<keyword evidence="5 9" id="KW-0997">Cell inner membrane</keyword>
<evidence type="ECO:0000256" key="3">
    <source>
        <dbReference type="ARBA" id="ARBA00022475"/>
    </source>
</evidence>
<dbReference type="GO" id="GO:0005886">
    <property type="term" value="C:plasma membrane"/>
    <property type="evidence" value="ECO:0007669"/>
    <property type="project" value="UniProtKB-SubCell"/>
</dbReference>
<evidence type="ECO:0000256" key="2">
    <source>
        <dbReference type="ARBA" id="ARBA00008358"/>
    </source>
</evidence>
<evidence type="ECO:0000256" key="9">
    <source>
        <dbReference type="RuleBase" id="RU368030"/>
    </source>
</evidence>
<comment type="subcellular location">
    <subcellularLocation>
        <location evidence="1 9">Cell inner membrane</location>
        <topology evidence="1 9">Single-pass membrane protein</topology>
    </subcellularLocation>
</comment>
<keyword evidence="6" id="KW-0812">Transmembrane</keyword>
<dbReference type="InterPro" id="IPR003413">
    <property type="entry name" value="T2SS_GspI_C"/>
</dbReference>
<dbReference type="PANTHER" id="PTHR38779:SF2">
    <property type="entry name" value="TYPE II SECRETION SYSTEM PROTEIN I-RELATED"/>
    <property type="match status" value="1"/>
</dbReference>
<evidence type="ECO:0000256" key="6">
    <source>
        <dbReference type="ARBA" id="ARBA00022692"/>
    </source>
</evidence>
<dbReference type="PANTHER" id="PTHR38779">
    <property type="entry name" value="TYPE II SECRETION SYSTEM PROTEIN I-RELATED"/>
    <property type="match status" value="1"/>
</dbReference>
<dbReference type="GO" id="GO:0015628">
    <property type="term" value="P:protein secretion by the type II secretion system"/>
    <property type="evidence" value="ECO:0007669"/>
    <property type="project" value="UniProtKB-UniRule"/>
</dbReference>
<keyword evidence="7" id="KW-1133">Transmembrane helix</keyword>
<dbReference type="EMBL" id="LBNQ01000008">
    <property type="protein sequence ID" value="KKW69304.1"/>
    <property type="molecule type" value="Genomic_DNA"/>
</dbReference>
<protein>
    <recommendedName>
        <fullName evidence="9">Type II secretion system protein I</fullName>
        <shortName evidence="9">T2SS minor pseudopilin I</shortName>
    </recommendedName>
</protein>
<keyword evidence="4 9" id="KW-0488">Methylation</keyword>
<dbReference type="InterPro" id="IPR045584">
    <property type="entry name" value="Pilin-like"/>
</dbReference>
<evidence type="ECO:0000256" key="8">
    <source>
        <dbReference type="ARBA" id="ARBA00023136"/>
    </source>
</evidence>
<comment type="similarity">
    <text evidence="2 9">Belongs to the GSP I family.</text>
</comment>
<keyword evidence="12" id="KW-1185">Reference proteome</keyword>
<comment type="subunit">
    <text evidence="9">Type II secretion is composed of four main components: the outer membrane complex, the inner membrane complex, the cytoplasmic secretion ATPase and the periplasm-spanning pseudopilus.</text>
</comment>
<evidence type="ECO:0000313" key="12">
    <source>
        <dbReference type="Proteomes" id="UP000050580"/>
    </source>
</evidence>
<dbReference type="GO" id="GO:0015627">
    <property type="term" value="C:type II protein secretion system complex"/>
    <property type="evidence" value="ECO:0007669"/>
    <property type="project" value="UniProtKB-UniRule"/>
</dbReference>
<dbReference type="InterPro" id="IPR012902">
    <property type="entry name" value="N_methyl_site"/>
</dbReference>
<dbReference type="Proteomes" id="UP000050580">
    <property type="component" value="Unassembled WGS sequence"/>
</dbReference>
<sequence>MRSHRAAPGFTLLEVLVALAITAITLAAGSRAAGALIHNAERRDTVMLAQWCAENALIQVRLMGTLPPITTTQSQCEQAGRLFRVELVSSATVNPSLRRVDARVLDNGALILSLTTLVGRF</sequence>
<comment type="PTM">
    <text evidence="9">Cleaved by prepilin peptidase.</text>
</comment>
<comment type="function">
    <text evidence="9">Component of the type II secretion system required for the energy-dependent secretion of extracellular factors such as proteases and toxins from the periplasm.</text>
</comment>
<comment type="caution">
    <text evidence="11">The sequence shown here is derived from an EMBL/GenBank/DDBJ whole genome shotgun (WGS) entry which is preliminary data.</text>
</comment>
<accession>A0A0U1Q3J2</accession>
<dbReference type="Gene3D" id="3.30.1300.30">
    <property type="entry name" value="GSPII I/J protein-like"/>
    <property type="match status" value="1"/>
</dbReference>
<evidence type="ECO:0000256" key="4">
    <source>
        <dbReference type="ARBA" id="ARBA00022481"/>
    </source>
</evidence>
<reference evidence="11 12" key="1">
    <citation type="submission" date="2015-05" db="EMBL/GenBank/DDBJ databases">
        <title>Draft genome sequence of Lampropedia sp. CT6, isolated from the microbial mat of a hot water spring, located at Manikaran, India.</title>
        <authorList>
            <person name="Tripathi C."/>
            <person name="Rani P."/>
            <person name="Mahato N.K."/>
            <person name="Lal R."/>
        </authorList>
    </citation>
    <scope>NUCLEOTIDE SEQUENCE [LARGE SCALE GENOMIC DNA]</scope>
    <source>
        <strain evidence="11 12">CT6</strain>
    </source>
</reference>
<evidence type="ECO:0000313" key="11">
    <source>
        <dbReference type="EMBL" id="KKW69304.1"/>
    </source>
</evidence>
<dbReference type="Pfam" id="PF07963">
    <property type="entry name" value="N_methyl"/>
    <property type="match status" value="1"/>
</dbReference>